<evidence type="ECO:0000313" key="1">
    <source>
        <dbReference type="EMBL" id="ERN14552.1"/>
    </source>
</evidence>
<dbReference type="Gramene" id="ERN14552">
    <property type="protein sequence ID" value="ERN14552"/>
    <property type="gene ID" value="AMTR_s00038p00105680"/>
</dbReference>
<sequence length="67" mass="7628">MASHLRTPPPLSQDPPLSHRCTTISSTFRPLHLFECKHRPWLLAVKSSKAEGTLTRKAQKWCAIDFT</sequence>
<proteinExistence type="predicted"/>
<keyword evidence="2" id="KW-1185">Reference proteome</keyword>
<evidence type="ECO:0000313" key="2">
    <source>
        <dbReference type="Proteomes" id="UP000017836"/>
    </source>
</evidence>
<protein>
    <submittedName>
        <fullName evidence="1">Uncharacterized protein</fullName>
    </submittedName>
</protein>
<gene>
    <name evidence="1" type="ORF">AMTR_s00038p00105680</name>
</gene>
<dbReference type="EMBL" id="KI392532">
    <property type="protein sequence ID" value="ERN14552.1"/>
    <property type="molecule type" value="Genomic_DNA"/>
</dbReference>
<name>U5CZK7_AMBTC</name>
<organism evidence="1 2">
    <name type="scientific">Amborella trichopoda</name>
    <dbReference type="NCBI Taxonomy" id="13333"/>
    <lineage>
        <taxon>Eukaryota</taxon>
        <taxon>Viridiplantae</taxon>
        <taxon>Streptophyta</taxon>
        <taxon>Embryophyta</taxon>
        <taxon>Tracheophyta</taxon>
        <taxon>Spermatophyta</taxon>
        <taxon>Magnoliopsida</taxon>
        <taxon>Amborellales</taxon>
        <taxon>Amborellaceae</taxon>
        <taxon>Amborella</taxon>
    </lineage>
</organism>
<reference evidence="2" key="1">
    <citation type="journal article" date="2013" name="Science">
        <title>The Amborella genome and the evolution of flowering plants.</title>
        <authorList>
            <consortium name="Amborella Genome Project"/>
        </authorList>
    </citation>
    <scope>NUCLEOTIDE SEQUENCE [LARGE SCALE GENOMIC DNA]</scope>
</reference>
<dbReference type="HOGENOM" id="CLU_2815803_0_0_1"/>
<dbReference type="AlphaFoldDB" id="U5CZK7"/>
<accession>U5CZK7</accession>
<dbReference type="Proteomes" id="UP000017836">
    <property type="component" value="Unassembled WGS sequence"/>
</dbReference>